<feature type="transmembrane region" description="Helical" evidence="2">
    <location>
        <begin position="154"/>
        <end position="176"/>
    </location>
</feature>
<dbReference type="AlphaFoldDB" id="A0A3E3HYC7"/>
<feature type="compositionally biased region" description="Gly residues" evidence="1">
    <location>
        <begin position="17"/>
        <end position="28"/>
    </location>
</feature>
<sequence>MYNNENNQGFGPFENGNNGGYPYGGQNGPGQPEVNLNGQPWQNPNRQPGAGSDVPPQYYNSQASGPYYTGQGAAGAGGYGFPPPYQGAGQPNMPYGQASGDVYDSRKNSGLAIACLVLAILGFLSGIFFVGIALDVLAVILGIIALIQNNKKKGLPVAGMIVAVLSILLTFLFYYIMAMDKDASVRGIKDADRYLPTAEEKAASSELMENIVQQDYAASRNLILIYENKNTQDIQLEITVTYYDENDNLLFLRNNYIWSCPAGGKAAVEVTLPYDKDYNDIPYSRYEVDTIARKTDPQYYTPNYGKDFQIKSNQGLQGGVIASIKNPTGKTFDSVELMCVYFKDGAAIGSAYEFISDMGKSATVEFSSPYDVNYNDLSYDDYEIFINSTTIYSD</sequence>
<proteinExistence type="predicted"/>
<keyword evidence="2" id="KW-0812">Transmembrane</keyword>
<keyword evidence="2" id="KW-0472">Membrane</keyword>
<keyword evidence="2" id="KW-1133">Transmembrane helix</keyword>
<feature type="region of interest" description="Disordered" evidence="1">
    <location>
        <begin position="1"/>
        <end position="56"/>
    </location>
</feature>
<keyword evidence="4" id="KW-1185">Reference proteome</keyword>
<reference evidence="3" key="1">
    <citation type="submission" date="2018-08" db="EMBL/GenBank/DDBJ databases">
        <title>A genome reference for cultivated species of the human gut microbiota.</title>
        <authorList>
            <person name="Zou Y."/>
            <person name="Xue W."/>
            <person name="Luo G."/>
        </authorList>
    </citation>
    <scope>NUCLEOTIDE SEQUENCE [LARGE SCALE GENOMIC DNA]</scope>
    <source>
        <strain evidence="3">TF05-5AC</strain>
    </source>
</reference>
<comment type="caution">
    <text evidence="3">The sequence shown here is derived from an EMBL/GenBank/DDBJ whole genome shotgun (WGS) entry which is preliminary data.</text>
</comment>
<evidence type="ECO:0000256" key="1">
    <source>
        <dbReference type="SAM" id="MobiDB-lite"/>
    </source>
</evidence>
<feature type="compositionally biased region" description="Low complexity" evidence="1">
    <location>
        <begin position="1"/>
        <end position="16"/>
    </location>
</feature>
<evidence type="ECO:0000313" key="3">
    <source>
        <dbReference type="EMBL" id="RGE56817.1"/>
    </source>
</evidence>
<feature type="transmembrane region" description="Helical" evidence="2">
    <location>
        <begin position="115"/>
        <end position="148"/>
    </location>
</feature>
<evidence type="ECO:0000256" key="2">
    <source>
        <dbReference type="SAM" id="Phobius"/>
    </source>
</evidence>
<protein>
    <submittedName>
        <fullName evidence="3">DUF4190 domain-containing protein</fullName>
    </submittedName>
</protein>
<name>A0A3E3HYC7_9FIRM</name>
<feature type="compositionally biased region" description="Polar residues" evidence="1">
    <location>
        <begin position="34"/>
        <end position="46"/>
    </location>
</feature>
<accession>A0A3E3HYC7</accession>
<dbReference type="EMBL" id="QVLV01000020">
    <property type="protein sequence ID" value="RGE56817.1"/>
    <property type="molecule type" value="Genomic_DNA"/>
</dbReference>
<dbReference type="RefSeq" id="WP_117545446.1">
    <property type="nucleotide sequence ID" value="NZ_JBKUNB010000032.1"/>
</dbReference>
<organism evidence="3 4">
    <name type="scientific">Eisenbergiella massiliensis</name>
    <dbReference type="NCBI Taxonomy" id="1720294"/>
    <lineage>
        <taxon>Bacteria</taxon>
        <taxon>Bacillati</taxon>
        <taxon>Bacillota</taxon>
        <taxon>Clostridia</taxon>
        <taxon>Lachnospirales</taxon>
        <taxon>Lachnospiraceae</taxon>
        <taxon>Eisenbergiella</taxon>
    </lineage>
</organism>
<evidence type="ECO:0000313" key="4">
    <source>
        <dbReference type="Proteomes" id="UP000260812"/>
    </source>
</evidence>
<dbReference type="GeneID" id="97989440"/>
<dbReference type="Proteomes" id="UP000260812">
    <property type="component" value="Unassembled WGS sequence"/>
</dbReference>
<gene>
    <name evidence="3" type="ORF">DXC51_21890</name>
</gene>